<accession>A0ABW8LCH2</accession>
<evidence type="ECO:0000313" key="1">
    <source>
        <dbReference type="EMBL" id="MFK4263631.1"/>
    </source>
</evidence>
<evidence type="ECO:0008006" key="3">
    <source>
        <dbReference type="Google" id="ProtNLM"/>
    </source>
</evidence>
<protein>
    <recommendedName>
        <fullName evidence="3">Transposase</fullName>
    </recommendedName>
</protein>
<reference evidence="1 2" key="1">
    <citation type="submission" date="2024-11" db="EMBL/GenBank/DDBJ databases">
        <title>The Natural Products Discovery Center: Release of the First 8490 Sequenced Strains for Exploring Actinobacteria Biosynthetic Diversity.</title>
        <authorList>
            <person name="Kalkreuter E."/>
            <person name="Kautsar S.A."/>
            <person name="Yang D."/>
            <person name="Bader C.D."/>
            <person name="Teijaro C.N."/>
            <person name="Fluegel L."/>
            <person name="Davis C.M."/>
            <person name="Simpson J.R."/>
            <person name="Lauterbach L."/>
            <person name="Steele A.D."/>
            <person name="Gui C."/>
            <person name="Meng S."/>
            <person name="Li G."/>
            <person name="Viehrig K."/>
            <person name="Ye F."/>
            <person name="Su P."/>
            <person name="Kiefer A.F."/>
            <person name="Nichols A."/>
            <person name="Cepeda A.J."/>
            <person name="Yan W."/>
            <person name="Fan B."/>
            <person name="Jiang Y."/>
            <person name="Adhikari A."/>
            <person name="Zheng C.-J."/>
            <person name="Schuster L."/>
            <person name="Cowan T.M."/>
            <person name="Smanski M.J."/>
            <person name="Chevrette M.G."/>
            <person name="De Carvalho L.P.S."/>
            <person name="Shen B."/>
        </authorList>
    </citation>
    <scope>NUCLEOTIDE SEQUENCE [LARGE SCALE GENOMIC DNA]</scope>
    <source>
        <strain evidence="1 2">NPDC020863</strain>
    </source>
</reference>
<sequence>MPGWRCAQALVDGTEWWLYVCNRIAEEPQRFFRAITDAADW</sequence>
<dbReference type="EMBL" id="JBJDQH010000001">
    <property type="protein sequence ID" value="MFK4263631.1"/>
    <property type="molecule type" value="Genomic_DNA"/>
</dbReference>
<keyword evidence="2" id="KW-1185">Reference proteome</keyword>
<evidence type="ECO:0000313" key="2">
    <source>
        <dbReference type="Proteomes" id="UP001620295"/>
    </source>
</evidence>
<dbReference type="Proteomes" id="UP001620295">
    <property type="component" value="Unassembled WGS sequence"/>
</dbReference>
<gene>
    <name evidence="1" type="ORF">ACI2L5_01645</name>
</gene>
<dbReference type="RefSeq" id="WP_358703380.1">
    <property type="nucleotide sequence ID" value="NZ_JBFACG010000010.1"/>
</dbReference>
<name>A0ABW8LCH2_9ACTN</name>
<comment type="caution">
    <text evidence="1">The sequence shown here is derived from an EMBL/GenBank/DDBJ whole genome shotgun (WGS) entry which is preliminary data.</text>
</comment>
<proteinExistence type="predicted"/>
<organism evidence="1 2">
    <name type="scientific">Streptomyces milbemycinicus</name>
    <dbReference type="NCBI Taxonomy" id="476552"/>
    <lineage>
        <taxon>Bacteria</taxon>
        <taxon>Bacillati</taxon>
        <taxon>Actinomycetota</taxon>
        <taxon>Actinomycetes</taxon>
        <taxon>Kitasatosporales</taxon>
        <taxon>Streptomycetaceae</taxon>
        <taxon>Streptomyces</taxon>
    </lineage>
</organism>